<proteinExistence type="predicted"/>
<evidence type="ECO:0000259" key="1">
    <source>
        <dbReference type="Pfam" id="PF24464"/>
    </source>
</evidence>
<dbReference type="AlphaFoldDB" id="A0ABD6F3C6"/>
<comment type="caution">
    <text evidence="2">The sequence shown here is derived from an EMBL/GenBank/DDBJ whole genome shotgun (WGS) entry which is preliminary data.</text>
</comment>
<dbReference type="InterPro" id="IPR057019">
    <property type="entry name" value="F54D1_6-like_Ig-like_2"/>
</dbReference>
<feature type="domain" description="F54D1.6-like second Ig-like" evidence="1">
    <location>
        <begin position="28"/>
        <end position="122"/>
    </location>
</feature>
<reference evidence="2 3" key="1">
    <citation type="submission" date="2024-08" db="EMBL/GenBank/DDBJ databases">
        <title>Gnathostoma spinigerum genome.</title>
        <authorList>
            <person name="Gonzalez-Bertolin B."/>
            <person name="Monzon S."/>
            <person name="Zaballos A."/>
            <person name="Jimenez P."/>
            <person name="Dekumyoy P."/>
            <person name="Varona S."/>
            <person name="Cuesta I."/>
            <person name="Sumanam S."/>
            <person name="Adisakwattana P."/>
            <person name="Gasser R.B."/>
            <person name="Hernandez-Gonzalez A."/>
            <person name="Young N.D."/>
            <person name="Perteguer M.J."/>
        </authorList>
    </citation>
    <scope>NUCLEOTIDE SEQUENCE [LARGE SCALE GENOMIC DNA]</scope>
    <source>
        <strain evidence="2">AL3</strain>
        <tissue evidence="2">Liver</tissue>
    </source>
</reference>
<keyword evidence="3" id="KW-1185">Reference proteome</keyword>
<organism evidence="2 3">
    <name type="scientific">Gnathostoma spinigerum</name>
    <dbReference type="NCBI Taxonomy" id="75299"/>
    <lineage>
        <taxon>Eukaryota</taxon>
        <taxon>Metazoa</taxon>
        <taxon>Ecdysozoa</taxon>
        <taxon>Nematoda</taxon>
        <taxon>Chromadorea</taxon>
        <taxon>Rhabditida</taxon>
        <taxon>Spirurina</taxon>
        <taxon>Gnathostomatomorpha</taxon>
        <taxon>Gnathostomatoidea</taxon>
        <taxon>Gnathostomatidae</taxon>
        <taxon>Gnathostoma</taxon>
    </lineage>
</organism>
<dbReference type="Proteomes" id="UP001608902">
    <property type="component" value="Unassembled WGS sequence"/>
</dbReference>
<dbReference type="Pfam" id="PF24464">
    <property type="entry name" value="Ig_F54D1_6_2"/>
    <property type="match status" value="1"/>
</dbReference>
<gene>
    <name evidence="2" type="ORF">AB6A40_011665</name>
</gene>
<accession>A0ABD6F3C6</accession>
<protein>
    <recommendedName>
        <fullName evidence="1">F54D1.6-like second Ig-like domain-containing protein</fullName>
    </recommendedName>
</protein>
<evidence type="ECO:0000313" key="2">
    <source>
        <dbReference type="EMBL" id="MFH4984956.1"/>
    </source>
</evidence>
<evidence type="ECO:0000313" key="3">
    <source>
        <dbReference type="Proteomes" id="UP001608902"/>
    </source>
</evidence>
<dbReference type="EMBL" id="JBGFUD010024427">
    <property type="protein sequence ID" value="MFH4984956.1"/>
    <property type="molecule type" value="Genomic_DNA"/>
</dbReference>
<sequence>MRTTTDKILPNFDLTESYPPDFRESRFKIKKFRPDYRTLCRLATYTNEGSLEYRFKPQEEKIDLNKVEEWYLDEWERDNLLYKFRFGYLKLAPISPPRSTDNNAFVVRPGLVSAPIGLQWLWPLAKGIPISATSSPREQAERLKFVEKKATEMCHEW</sequence>
<name>A0ABD6F3C6_9BILA</name>